<dbReference type="PROSITE" id="PS50975">
    <property type="entry name" value="ATP_GRASP"/>
    <property type="match status" value="1"/>
</dbReference>
<dbReference type="InterPro" id="IPR005482">
    <property type="entry name" value="Biotin_COase_C"/>
</dbReference>
<evidence type="ECO:0000256" key="1">
    <source>
        <dbReference type="ARBA" id="ARBA00001953"/>
    </source>
</evidence>
<dbReference type="InterPro" id="IPR011054">
    <property type="entry name" value="Rudment_hybrid_motif"/>
</dbReference>
<keyword evidence="3" id="KW-0436">Ligase</keyword>
<dbReference type="PROSITE" id="PS50979">
    <property type="entry name" value="BC"/>
    <property type="match status" value="1"/>
</dbReference>
<evidence type="ECO:0000313" key="12">
    <source>
        <dbReference type="EMBL" id="SDH95923.1"/>
    </source>
</evidence>
<dbReference type="CDD" id="cd06850">
    <property type="entry name" value="biotinyl_domain"/>
    <property type="match status" value="1"/>
</dbReference>
<keyword evidence="13" id="KW-1185">Reference proteome</keyword>
<gene>
    <name evidence="12" type="ORF">SAMN04488693_104197</name>
</gene>
<dbReference type="Pfam" id="PF00289">
    <property type="entry name" value="Biotin_carb_N"/>
    <property type="match status" value="1"/>
</dbReference>
<dbReference type="InterPro" id="IPR011761">
    <property type="entry name" value="ATP-grasp"/>
</dbReference>
<reference evidence="12 13" key="1">
    <citation type="submission" date="2016-10" db="EMBL/GenBank/DDBJ databases">
        <authorList>
            <person name="de Groot N.N."/>
        </authorList>
    </citation>
    <scope>NUCLEOTIDE SEQUENCE [LARGE SCALE GENOMIC DNA]</scope>
    <source>
        <strain evidence="12 13">NP_1H</strain>
    </source>
</reference>
<dbReference type="FunFam" id="2.40.50.100:FF:000003">
    <property type="entry name" value="Acetyl-CoA carboxylase biotin carboxyl carrier protein"/>
    <property type="match status" value="1"/>
</dbReference>
<dbReference type="InterPro" id="IPR005479">
    <property type="entry name" value="CPAse_ATP-bd"/>
</dbReference>
<comment type="catalytic activity">
    <reaction evidence="7">
        <text>N(6)-biotinyl-L-lysyl-[protein] + hydrogencarbonate + ATP = N(6)-carboxybiotinyl-L-lysyl-[protein] + ADP + phosphate + H(+)</text>
        <dbReference type="Rhea" id="RHEA:13501"/>
        <dbReference type="Rhea" id="RHEA-COMP:10505"/>
        <dbReference type="Rhea" id="RHEA-COMP:10506"/>
        <dbReference type="ChEBI" id="CHEBI:15378"/>
        <dbReference type="ChEBI" id="CHEBI:17544"/>
        <dbReference type="ChEBI" id="CHEBI:30616"/>
        <dbReference type="ChEBI" id="CHEBI:43474"/>
        <dbReference type="ChEBI" id="CHEBI:83144"/>
        <dbReference type="ChEBI" id="CHEBI:83145"/>
        <dbReference type="ChEBI" id="CHEBI:456216"/>
        <dbReference type="EC" id="6.3.4.14"/>
    </reaction>
    <physiologicalReaction direction="left-to-right" evidence="7">
        <dbReference type="Rhea" id="RHEA:13502"/>
    </physiologicalReaction>
</comment>
<dbReference type="GO" id="GO:0005524">
    <property type="term" value="F:ATP binding"/>
    <property type="evidence" value="ECO:0007669"/>
    <property type="project" value="UniProtKB-UniRule"/>
</dbReference>
<dbReference type="InterPro" id="IPR000089">
    <property type="entry name" value="Biotin_lipoyl"/>
</dbReference>
<dbReference type="InterPro" id="IPR016185">
    <property type="entry name" value="PreATP-grasp_dom_sf"/>
</dbReference>
<dbReference type="PANTHER" id="PTHR18866:SF33">
    <property type="entry name" value="METHYLCROTONOYL-COA CARBOXYLASE SUBUNIT ALPHA, MITOCHONDRIAL-RELATED"/>
    <property type="match status" value="1"/>
</dbReference>
<dbReference type="Pfam" id="PF02786">
    <property type="entry name" value="CPSase_L_D2"/>
    <property type="match status" value="1"/>
</dbReference>
<dbReference type="AlphaFoldDB" id="A0A1G8GNI7"/>
<dbReference type="Gene3D" id="3.40.50.20">
    <property type="match status" value="1"/>
</dbReference>
<evidence type="ECO:0000256" key="5">
    <source>
        <dbReference type="ARBA" id="ARBA00022840"/>
    </source>
</evidence>
<dbReference type="GO" id="GO:0004075">
    <property type="term" value="F:biotin carboxylase activity"/>
    <property type="evidence" value="ECO:0007669"/>
    <property type="project" value="UniProtKB-EC"/>
</dbReference>
<dbReference type="PROSITE" id="PS00188">
    <property type="entry name" value="BIOTIN"/>
    <property type="match status" value="1"/>
</dbReference>
<dbReference type="SUPFAM" id="SSF51246">
    <property type="entry name" value="Rudiment single hybrid motif"/>
    <property type="match status" value="1"/>
</dbReference>
<dbReference type="GO" id="GO:0046872">
    <property type="term" value="F:metal ion binding"/>
    <property type="evidence" value="ECO:0007669"/>
    <property type="project" value="InterPro"/>
</dbReference>
<evidence type="ECO:0000259" key="10">
    <source>
        <dbReference type="PROSITE" id="PS50975"/>
    </source>
</evidence>
<dbReference type="Gene3D" id="3.30.470.20">
    <property type="entry name" value="ATP-grasp fold, B domain"/>
    <property type="match status" value="1"/>
</dbReference>
<protein>
    <recommendedName>
        <fullName evidence="2">biotin carboxylase</fullName>
        <ecNumber evidence="2">6.3.4.14</ecNumber>
    </recommendedName>
</protein>
<dbReference type="InterPro" id="IPR005481">
    <property type="entry name" value="BC-like_N"/>
</dbReference>
<dbReference type="SMART" id="SM00878">
    <property type="entry name" value="Biotin_carb_C"/>
    <property type="match status" value="1"/>
</dbReference>
<feature type="domain" description="Biotin carboxylation" evidence="11">
    <location>
        <begin position="16"/>
        <end position="459"/>
    </location>
</feature>
<evidence type="ECO:0000256" key="8">
    <source>
        <dbReference type="PROSITE-ProRule" id="PRU00409"/>
    </source>
</evidence>
<dbReference type="FunFam" id="3.30.1490.20:FF:000003">
    <property type="entry name" value="acetyl-CoA carboxylase isoform X1"/>
    <property type="match status" value="1"/>
</dbReference>
<dbReference type="SUPFAM" id="SSF51230">
    <property type="entry name" value="Single hybrid motif"/>
    <property type="match status" value="1"/>
</dbReference>
<feature type="domain" description="Lipoyl-binding" evidence="9">
    <location>
        <begin position="528"/>
        <end position="604"/>
    </location>
</feature>
<evidence type="ECO:0000259" key="11">
    <source>
        <dbReference type="PROSITE" id="PS50979"/>
    </source>
</evidence>
<dbReference type="Gene3D" id="3.30.1490.20">
    <property type="entry name" value="ATP-grasp fold, A domain"/>
    <property type="match status" value="1"/>
</dbReference>
<comment type="cofactor">
    <cofactor evidence="1">
        <name>biotin</name>
        <dbReference type="ChEBI" id="CHEBI:57586"/>
    </cofactor>
</comment>
<dbReference type="InterPro" id="IPR013815">
    <property type="entry name" value="ATP_grasp_subdomain_1"/>
</dbReference>
<keyword evidence="6" id="KW-0092">Biotin</keyword>
<dbReference type="InterPro" id="IPR001882">
    <property type="entry name" value="Biotin_BS"/>
</dbReference>
<dbReference type="Gene3D" id="2.40.50.100">
    <property type="match status" value="1"/>
</dbReference>
<evidence type="ECO:0000256" key="6">
    <source>
        <dbReference type="ARBA" id="ARBA00023267"/>
    </source>
</evidence>
<keyword evidence="4 8" id="KW-0547">Nucleotide-binding</keyword>
<dbReference type="RefSeq" id="WP_245702740.1">
    <property type="nucleotide sequence ID" value="NZ_FNDT01000004.1"/>
</dbReference>
<name>A0A1G8GNI7_9MICC</name>
<proteinExistence type="predicted"/>
<dbReference type="PROSITE" id="PS50968">
    <property type="entry name" value="BIOTINYL_LIPOYL"/>
    <property type="match status" value="1"/>
</dbReference>
<evidence type="ECO:0000256" key="2">
    <source>
        <dbReference type="ARBA" id="ARBA00013263"/>
    </source>
</evidence>
<dbReference type="SUPFAM" id="SSF56059">
    <property type="entry name" value="Glutathione synthetase ATP-binding domain-like"/>
    <property type="match status" value="1"/>
</dbReference>
<dbReference type="InterPro" id="IPR011053">
    <property type="entry name" value="Single_hybrid_motif"/>
</dbReference>
<evidence type="ECO:0000313" key="13">
    <source>
        <dbReference type="Proteomes" id="UP000199258"/>
    </source>
</evidence>
<dbReference type="InterPro" id="IPR011764">
    <property type="entry name" value="Biotin_carboxylation_dom"/>
</dbReference>
<dbReference type="Pfam" id="PF00364">
    <property type="entry name" value="Biotin_lipoyl"/>
    <property type="match status" value="1"/>
</dbReference>
<sequence length="604" mass="63590">MSESMMRESMPVSAAPVTKVLIANRGEIAVRVIRAARDEGIASVAVYADPDRDALHVRLADEAFALGGNTAAESYLVMDKILDAAARSGADAIHPGYGFLSENAGFAQKVLDAGLTWIGPSPSAIAQLGDKVQARHIAEKVGAPLVPGTKDPVSSGQEVLDFADEFGLPLAIKAAYGGGGRGIKVVRERAEIPEAYESAVREATAAFGRGECFVERFLDAPRHVETQCLADAHGNVVVVSTRDCSLQRRNQKLVEEAPAPFLSEDQNRRLYEASKAILKEAGYQGAGTCEFLVGQDGTISFLEVNTRLQVEHPVSEEVTGIDLVREQFRLARGEELGYSDPEIRGHSFEFRINGEDAGRNFMPAPGTVQTLKLPTGPGVRVDSGIEAGEVIGGNFDSMLAKLIVSGATRTQALQRSRRALAEMQIEGMPTVLPFHAAVVSDPAFAPESGSFSVHTRWIETEFTNTIAPWTPGGDAAASAEESDDRQRVTVEVGGKRLEVVLPASLGVANGKSGGKAAAKPKKVTRARGGAAAASGDDLTSPMQGTIVKVAVQDGDEVSEGDLIVVLEAMKMEQPLTAHKSGTLSGLTATPGDTVSAGAVIAAIS</sequence>
<dbReference type="STRING" id="335973.SAMN04488693_104197"/>
<dbReference type="InterPro" id="IPR050856">
    <property type="entry name" value="Biotin_carboxylase_complex"/>
</dbReference>
<dbReference type="Pfam" id="PF02785">
    <property type="entry name" value="Biotin_carb_C"/>
    <property type="match status" value="1"/>
</dbReference>
<dbReference type="SUPFAM" id="SSF52440">
    <property type="entry name" value="PreATP-grasp domain"/>
    <property type="match status" value="1"/>
</dbReference>
<dbReference type="EC" id="6.3.4.14" evidence="2"/>
<evidence type="ECO:0000256" key="7">
    <source>
        <dbReference type="ARBA" id="ARBA00048501"/>
    </source>
</evidence>
<evidence type="ECO:0000259" key="9">
    <source>
        <dbReference type="PROSITE" id="PS50968"/>
    </source>
</evidence>
<evidence type="ECO:0000256" key="4">
    <source>
        <dbReference type="ARBA" id="ARBA00022741"/>
    </source>
</evidence>
<dbReference type="EMBL" id="FNDT01000004">
    <property type="protein sequence ID" value="SDH95923.1"/>
    <property type="molecule type" value="Genomic_DNA"/>
</dbReference>
<dbReference type="PANTHER" id="PTHR18866">
    <property type="entry name" value="CARBOXYLASE:PYRUVATE/ACETYL-COA/PROPIONYL-COA CARBOXYLASE"/>
    <property type="match status" value="1"/>
</dbReference>
<evidence type="ECO:0000256" key="3">
    <source>
        <dbReference type="ARBA" id="ARBA00022598"/>
    </source>
</evidence>
<keyword evidence="5 8" id="KW-0067">ATP-binding</keyword>
<feature type="domain" description="ATP-grasp" evidence="10">
    <location>
        <begin position="135"/>
        <end position="332"/>
    </location>
</feature>
<dbReference type="Proteomes" id="UP000199258">
    <property type="component" value="Unassembled WGS sequence"/>
</dbReference>
<organism evidence="12 13">
    <name type="scientific">Arthrobacter subterraneus</name>
    <dbReference type="NCBI Taxonomy" id="335973"/>
    <lineage>
        <taxon>Bacteria</taxon>
        <taxon>Bacillati</taxon>
        <taxon>Actinomycetota</taxon>
        <taxon>Actinomycetes</taxon>
        <taxon>Micrococcales</taxon>
        <taxon>Micrococcaceae</taxon>
        <taxon>Arthrobacter</taxon>
    </lineage>
</organism>
<dbReference type="PROSITE" id="PS00867">
    <property type="entry name" value="CPSASE_2"/>
    <property type="match status" value="1"/>
</dbReference>
<dbReference type="FunFam" id="3.40.50.20:FF:000010">
    <property type="entry name" value="Propionyl-CoA carboxylase subunit alpha"/>
    <property type="match status" value="1"/>
</dbReference>
<accession>A0A1G8GNI7</accession>